<feature type="compositionally biased region" description="Polar residues" evidence="1">
    <location>
        <begin position="67"/>
        <end position="78"/>
    </location>
</feature>
<comment type="caution">
    <text evidence="2">The sequence shown here is derived from an EMBL/GenBank/DDBJ whole genome shotgun (WGS) entry which is preliminary data.</text>
</comment>
<keyword evidence="3" id="KW-1185">Reference proteome</keyword>
<accession>A0A6B0S6M5</accession>
<evidence type="ECO:0000313" key="2">
    <source>
        <dbReference type="EMBL" id="MXQ95646.1"/>
    </source>
</evidence>
<reference evidence="2" key="1">
    <citation type="submission" date="2019-10" db="EMBL/GenBank/DDBJ databases">
        <title>The sequence and de novo assembly of the wild yak genome.</title>
        <authorList>
            <person name="Liu Y."/>
        </authorList>
    </citation>
    <scope>NUCLEOTIDE SEQUENCE [LARGE SCALE GENOMIC DNA]</scope>
    <source>
        <strain evidence="2">WY2019</strain>
    </source>
</reference>
<organism evidence="2 3">
    <name type="scientific">Bos mutus</name>
    <name type="common">wild yak</name>
    <dbReference type="NCBI Taxonomy" id="72004"/>
    <lineage>
        <taxon>Eukaryota</taxon>
        <taxon>Metazoa</taxon>
        <taxon>Chordata</taxon>
        <taxon>Craniata</taxon>
        <taxon>Vertebrata</taxon>
        <taxon>Euteleostomi</taxon>
        <taxon>Mammalia</taxon>
        <taxon>Eutheria</taxon>
        <taxon>Laurasiatheria</taxon>
        <taxon>Artiodactyla</taxon>
        <taxon>Ruminantia</taxon>
        <taxon>Pecora</taxon>
        <taxon>Bovidae</taxon>
        <taxon>Bovinae</taxon>
        <taxon>Bos</taxon>
    </lineage>
</organism>
<feature type="compositionally biased region" description="Basic and acidic residues" evidence="1">
    <location>
        <begin position="31"/>
        <end position="44"/>
    </location>
</feature>
<evidence type="ECO:0000313" key="3">
    <source>
        <dbReference type="Proteomes" id="UP000322234"/>
    </source>
</evidence>
<protein>
    <submittedName>
        <fullName evidence="2">Uncharacterized protein</fullName>
    </submittedName>
</protein>
<gene>
    <name evidence="2" type="ORF">E5288_WYG009316</name>
</gene>
<dbReference type="AlphaFoldDB" id="A0A6B0S6M5"/>
<feature type="region of interest" description="Disordered" evidence="1">
    <location>
        <begin position="1"/>
        <end position="106"/>
    </location>
</feature>
<dbReference type="EMBL" id="VBQZ03000141">
    <property type="protein sequence ID" value="MXQ95646.1"/>
    <property type="molecule type" value="Genomic_DNA"/>
</dbReference>
<proteinExistence type="predicted"/>
<evidence type="ECO:0000256" key="1">
    <source>
        <dbReference type="SAM" id="MobiDB-lite"/>
    </source>
</evidence>
<name>A0A6B0S6M5_9CETA</name>
<feature type="compositionally biased region" description="Basic and acidic residues" evidence="1">
    <location>
        <begin position="1"/>
        <end position="11"/>
    </location>
</feature>
<dbReference type="Proteomes" id="UP000322234">
    <property type="component" value="Unassembled WGS sequence"/>
</dbReference>
<sequence>MPRSLHGDPRRPKPACGAHGAPLHVCSGSARDPRGAARKGEGRSPGRSPRRCSVGHSAGTRAGSAVSPGSSVETQMLRSQACDPGEVDGRVRCYRTPGGTLKLGNG</sequence>